<dbReference type="PANTHER" id="PTHR12289">
    <property type="entry name" value="METAXIN RELATED"/>
    <property type="match status" value="1"/>
</dbReference>
<sequence>MSGGDSTSDARPDDTARHGAQAKQPAKARSVYDFFTIPPPLKRIFDQYPLVTYAENELPLRAPKRKDAHVLHIFTNESDARHGRPSFNPACLKWQTFLKIAGVSFNTVASTNHASPSGSLPFLLPSNGASQTSSAAPIPGARLKKWTASQGGGSKVEEASDVRSDAYTALLENGIRKAWVCFLHGEQKTKADMFVKLYQLYINPSNSPLVHRFYVAPSSSNFFVQTTIAYQLHRAAQHELTKSSASDTIHEKDVMQEAASSFEALASLLGDDEWFFGQHTPGLFDASVFAYTHLILDAKMRWQDNKLEGMLMEHGNLVQHRYRMLEMYYQ</sequence>
<gene>
    <name evidence="4" type="primary">PSD2_1</name>
    <name evidence="4" type="ORF">LTR09_007179</name>
</gene>
<dbReference type="Pfam" id="PF17172">
    <property type="entry name" value="GST_N_4"/>
    <property type="match status" value="1"/>
</dbReference>
<dbReference type="PANTHER" id="PTHR12289:SF44">
    <property type="entry name" value="OUTER MEMBRANE PROTEIN (SAM35), PUTATIVE (AFU_ORTHOLOGUE AFUA_1G13180)-RELATED"/>
    <property type="match status" value="1"/>
</dbReference>
<dbReference type="GO" id="GO:0007005">
    <property type="term" value="P:mitochondrion organization"/>
    <property type="evidence" value="ECO:0007669"/>
    <property type="project" value="TreeGrafter"/>
</dbReference>
<accession>A0AAJ0DCV1</accession>
<name>A0AAJ0DCV1_9PEZI</name>
<dbReference type="InterPro" id="IPR012336">
    <property type="entry name" value="Thioredoxin-like_fold"/>
</dbReference>
<dbReference type="InterPro" id="IPR050931">
    <property type="entry name" value="Mito_Protein_Transport_Metaxin"/>
</dbReference>
<feature type="domain" description="Thioredoxin-like fold" evidence="3">
    <location>
        <begin position="89"/>
        <end position="183"/>
    </location>
</feature>
<dbReference type="GO" id="GO:0004609">
    <property type="term" value="F:phosphatidylserine decarboxylase activity"/>
    <property type="evidence" value="ECO:0007669"/>
    <property type="project" value="UniProtKB-EC"/>
</dbReference>
<evidence type="ECO:0000256" key="1">
    <source>
        <dbReference type="SAM" id="MobiDB-lite"/>
    </source>
</evidence>
<dbReference type="GO" id="GO:0001401">
    <property type="term" value="C:SAM complex"/>
    <property type="evidence" value="ECO:0007669"/>
    <property type="project" value="TreeGrafter"/>
</dbReference>
<evidence type="ECO:0000313" key="5">
    <source>
        <dbReference type="Proteomes" id="UP001271007"/>
    </source>
</evidence>
<evidence type="ECO:0000259" key="3">
    <source>
        <dbReference type="Pfam" id="PF17172"/>
    </source>
</evidence>
<keyword evidence="4" id="KW-0456">Lyase</keyword>
<feature type="compositionally biased region" description="Basic and acidic residues" evidence="1">
    <location>
        <begin position="8"/>
        <end position="17"/>
    </location>
</feature>
<organism evidence="4 5">
    <name type="scientific">Extremus antarcticus</name>
    <dbReference type="NCBI Taxonomy" id="702011"/>
    <lineage>
        <taxon>Eukaryota</taxon>
        <taxon>Fungi</taxon>
        <taxon>Dikarya</taxon>
        <taxon>Ascomycota</taxon>
        <taxon>Pezizomycotina</taxon>
        <taxon>Dothideomycetes</taxon>
        <taxon>Dothideomycetidae</taxon>
        <taxon>Mycosphaerellales</taxon>
        <taxon>Extremaceae</taxon>
        <taxon>Extremus</taxon>
    </lineage>
</organism>
<protein>
    <submittedName>
        <fullName evidence="4">Phosphatidylserine decarboxylase</fullName>
        <ecNumber evidence="4">4.1.1.65</ecNumber>
    </submittedName>
</protein>
<comment type="caution">
    <text evidence="4">The sequence shown here is derived from an EMBL/GenBank/DDBJ whole genome shotgun (WGS) entry which is preliminary data.</text>
</comment>
<dbReference type="EMBL" id="JAWDJX010000025">
    <property type="protein sequence ID" value="KAK3051524.1"/>
    <property type="molecule type" value="Genomic_DNA"/>
</dbReference>
<dbReference type="Pfam" id="PF17171">
    <property type="entry name" value="GST_C_6"/>
    <property type="match status" value="1"/>
</dbReference>
<dbReference type="CDD" id="cd03193">
    <property type="entry name" value="GST_C_Metaxin"/>
    <property type="match status" value="1"/>
</dbReference>
<keyword evidence="5" id="KW-1185">Reference proteome</keyword>
<dbReference type="InterPro" id="IPR033468">
    <property type="entry name" value="Metaxin_GST"/>
</dbReference>
<dbReference type="AlphaFoldDB" id="A0AAJ0DCV1"/>
<proteinExistence type="predicted"/>
<feature type="domain" description="Metaxin glutathione S-transferase" evidence="2">
    <location>
        <begin position="259"/>
        <end position="324"/>
    </location>
</feature>
<evidence type="ECO:0000259" key="2">
    <source>
        <dbReference type="Pfam" id="PF17171"/>
    </source>
</evidence>
<dbReference type="EC" id="4.1.1.65" evidence="4"/>
<reference evidence="4" key="1">
    <citation type="submission" date="2023-04" db="EMBL/GenBank/DDBJ databases">
        <title>Black Yeasts Isolated from many extreme environments.</title>
        <authorList>
            <person name="Coleine C."/>
            <person name="Stajich J.E."/>
            <person name="Selbmann L."/>
        </authorList>
    </citation>
    <scope>NUCLEOTIDE SEQUENCE</scope>
    <source>
        <strain evidence="4">CCFEE 5312</strain>
    </source>
</reference>
<feature type="region of interest" description="Disordered" evidence="1">
    <location>
        <begin position="1"/>
        <end position="25"/>
    </location>
</feature>
<evidence type="ECO:0000313" key="4">
    <source>
        <dbReference type="EMBL" id="KAK3051524.1"/>
    </source>
</evidence>
<dbReference type="Proteomes" id="UP001271007">
    <property type="component" value="Unassembled WGS sequence"/>
</dbReference>